<evidence type="ECO:0000256" key="4">
    <source>
        <dbReference type="ARBA" id="ARBA00022679"/>
    </source>
</evidence>
<keyword evidence="2 6" id="KW-0698">rRNA processing</keyword>
<proteinExistence type="inferred from homology"/>
<organism evidence="7 8">
    <name type="scientific">Dermabacter vaginalis</name>
    <dbReference type="NCBI Taxonomy" id="1630135"/>
    <lineage>
        <taxon>Bacteria</taxon>
        <taxon>Bacillati</taxon>
        <taxon>Actinomycetota</taxon>
        <taxon>Actinomycetes</taxon>
        <taxon>Micrococcales</taxon>
        <taxon>Dermabacteraceae</taxon>
        <taxon>Dermabacter</taxon>
    </lineage>
</organism>
<feature type="binding site" evidence="6">
    <location>
        <position position="81"/>
    </location>
    <ligand>
        <name>S-adenosyl-L-methionine</name>
        <dbReference type="ChEBI" id="CHEBI:59789"/>
    </ligand>
</feature>
<dbReference type="NCBIfam" id="TIGR00138">
    <property type="entry name" value="rsmG_gidB"/>
    <property type="match status" value="1"/>
</dbReference>
<dbReference type="InterPro" id="IPR029063">
    <property type="entry name" value="SAM-dependent_MTases_sf"/>
</dbReference>
<name>A0A1B0ZKZ7_9MICO</name>
<dbReference type="STRING" id="1630135.DAD186_21350"/>
<dbReference type="GO" id="GO:0005829">
    <property type="term" value="C:cytosol"/>
    <property type="evidence" value="ECO:0007669"/>
    <property type="project" value="TreeGrafter"/>
</dbReference>
<dbReference type="EMBL" id="CP012117">
    <property type="protein sequence ID" value="ANP28685.1"/>
    <property type="molecule type" value="Genomic_DNA"/>
</dbReference>
<feature type="binding site" evidence="6">
    <location>
        <position position="142"/>
    </location>
    <ligand>
        <name>S-adenosyl-L-methionine</name>
        <dbReference type="ChEBI" id="CHEBI:59789"/>
    </ligand>
</feature>
<dbReference type="PATRIC" id="fig|1630135.4.peg.2136"/>
<gene>
    <name evidence="6" type="primary">rsmG</name>
    <name evidence="7" type="ORF">DAD186_21350</name>
</gene>
<dbReference type="EC" id="2.1.1.-" evidence="6"/>
<dbReference type="GO" id="GO:0070043">
    <property type="term" value="F:rRNA (guanine-N7-)-methyltransferase activity"/>
    <property type="evidence" value="ECO:0007669"/>
    <property type="project" value="UniProtKB-UniRule"/>
</dbReference>
<dbReference type="PIRSF" id="PIRSF003078">
    <property type="entry name" value="GidB"/>
    <property type="match status" value="1"/>
</dbReference>
<dbReference type="RefSeq" id="WP_065248624.1">
    <property type="nucleotide sequence ID" value="NZ_CP012117.1"/>
</dbReference>
<dbReference type="SUPFAM" id="SSF53335">
    <property type="entry name" value="S-adenosyl-L-methionine-dependent methyltransferases"/>
    <property type="match status" value="1"/>
</dbReference>
<accession>A0A1B0ZKZ7</accession>
<keyword evidence="3 6" id="KW-0489">Methyltransferase</keyword>
<dbReference type="PANTHER" id="PTHR31760">
    <property type="entry name" value="S-ADENOSYL-L-METHIONINE-DEPENDENT METHYLTRANSFERASES SUPERFAMILY PROTEIN"/>
    <property type="match status" value="1"/>
</dbReference>
<evidence type="ECO:0000256" key="5">
    <source>
        <dbReference type="ARBA" id="ARBA00022691"/>
    </source>
</evidence>
<reference evidence="7 8" key="1">
    <citation type="submission" date="2015-06" db="EMBL/GenBank/DDBJ databases">
        <title>Investigation of pathophysiology for high-risk pregnancy and development of treatment modality based on it.</title>
        <authorList>
            <person name="Kim B.-C."/>
            <person name="Lim S."/>
        </authorList>
    </citation>
    <scope>NUCLEOTIDE SEQUENCE [LARGE SCALE GENOMIC DNA]</scope>
    <source>
        <strain evidence="7 8">AD1-86</strain>
    </source>
</reference>
<dbReference type="Gene3D" id="3.40.50.150">
    <property type="entry name" value="Vaccinia Virus protein VP39"/>
    <property type="match status" value="1"/>
</dbReference>
<evidence type="ECO:0000256" key="3">
    <source>
        <dbReference type="ARBA" id="ARBA00022603"/>
    </source>
</evidence>
<sequence>MLPAPAHLDPLARDLFGERLSLAERYAETLRTRGAEEGLIGPREVDRIWERHVINCALMVRALGPVGLVESLADVGSGAGLPGLVIAIAREDIDVTLIETMQRRVDFLERAIEELGLVNVEVVRARAEDLHGEREFDAVTARAVAALDKLAKWTVPLVRIGGELVVMKGKSARDEVAKASKTLARLGAVDVRVEEFGDQSVEVPTTVVRAHVREISGRKGPRRG</sequence>
<comment type="subcellular location">
    <subcellularLocation>
        <location evidence="6">Cytoplasm</location>
    </subcellularLocation>
</comment>
<evidence type="ECO:0000313" key="8">
    <source>
        <dbReference type="Proteomes" id="UP000092596"/>
    </source>
</evidence>
<evidence type="ECO:0000256" key="1">
    <source>
        <dbReference type="ARBA" id="ARBA00022490"/>
    </source>
</evidence>
<dbReference type="KEGG" id="dva:DAD186_21350"/>
<dbReference type="HAMAP" id="MF_00074">
    <property type="entry name" value="16SrRNA_methyltr_G"/>
    <property type="match status" value="1"/>
</dbReference>
<dbReference type="Pfam" id="PF02527">
    <property type="entry name" value="GidB"/>
    <property type="match status" value="1"/>
</dbReference>
<keyword evidence="5 6" id="KW-0949">S-adenosyl-L-methionine</keyword>
<comment type="function">
    <text evidence="6">Specifically methylates the N7 position of a guanine in 16S rRNA.</text>
</comment>
<feature type="binding site" evidence="6">
    <location>
        <begin position="127"/>
        <end position="128"/>
    </location>
    <ligand>
        <name>S-adenosyl-L-methionine</name>
        <dbReference type="ChEBI" id="CHEBI:59789"/>
    </ligand>
</feature>
<dbReference type="PANTHER" id="PTHR31760:SF0">
    <property type="entry name" value="S-ADENOSYL-L-METHIONINE-DEPENDENT METHYLTRANSFERASES SUPERFAMILY PROTEIN"/>
    <property type="match status" value="1"/>
</dbReference>
<evidence type="ECO:0000256" key="2">
    <source>
        <dbReference type="ARBA" id="ARBA00022552"/>
    </source>
</evidence>
<dbReference type="InterPro" id="IPR003682">
    <property type="entry name" value="rRNA_ssu_MeTfrase_G"/>
</dbReference>
<feature type="binding site" evidence="6">
    <location>
        <position position="76"/>
    </location>
    <ligand>
        <name>S-adenosyl-L-methionine</name>
        <dbReference type="ChEBI" id="CHEBI:59789"/>
    </ligand>
</feature>
<keyword evidence="1 6" id="KW-0963">Cytoplasm</keyword>
<comment type="similarity">
    <text evidence="6">Belongs to the methyltransferase superfamily. RNA methyltransferase RsmG family.</text>
</comment>
<comment type="caution">
    <text evidence="6">Lacks conserved residue(s) required for the propagation of feature annotation.</text>
</comment>
<keyword evidence="4 6" id="KW-0808">Transferase</keyword>
<evidence type="ECO:0000313" key="7">
    <source>
        <dbReference type="EMBL" id="ANP28685.1"/>
    </source>
</evidence>
<evidence type="ECO:0000256" key="6">
    <source>
        <dbReference type="HAMAP-Rule" id="MF_00074"/>
    </source>
</evidence>
<dbReference type="Proteomes" id="UP000092596">
    <property type="component" value="Chromosome"/>
</dbReference>
<protein>
    <recommendedName>
        <fullName evidence="6">Ribosomal RNA small subunit methyltransferase G</fullName>
        <ecNumber evidence="6">2.1.1.-</ecNumber>
    </recommendedName>
    <alternativeName>
        <fullName evidence="6">16S rRNA 7-methylguanosine methyltransferase</fullName>
        <shortName evidence="6">16S rRNA m7G methyltransferase</shortName>
    </alternativeName>
</protein>
<dbReference type="AlphaFoldDB" id="A0A1B0ZKZ7"/>